<name>B2A5P5_NATTJ</name>
<dbReference type="InterPro" id="IPR036059">
    <property type="entry name" value="TldD/PmbA_sf"/>
</dbReference>
<evidence type="ECO:0000259" key="7">
    <source>
        <dbReference type="Pfam" id="PF19290"/>
    </source>
</evidence>
<protein>
    <submittedName>
        <fullName evidence="8">Peptidase U62 modulator of DNA gyrase</fullName>
    </submittedName>
</protein>
<dbReference type="InterPro" id="IPR045569">
    <property type="entry name" value="Metalloprtase-TldD/E_C"/>
</dbReference>
<dbReference type="EMBL" id="CP001034">
    <property type="protein sequence ID" value="ACB83993.1"/>
    <property type="molecule type" value="Genomic_DNA"/>
</dbReference>
<dbReference type="InterPro" id="IPR045570">
    <property type="entry name" value="Metalloprtase-TldD/E_cen_dom"/>
</dbReference>
<keyword evidence="3" id="KW-0378">Hydrolase</keyword>
<gene>
    <name evidence="8" type="ordered locus">Nther_0397</name>
</gene>
<evidence type="ECO:0000256" key="4">
    <source>
        <dbReference type="ARBA" id="ARBA00023049"/>
    </source>
</evidence>
<evidence type="ECO:0000313" key="8">
    <source>
        <dbReference type="EMBL" id="ACB83993.1"/>
    </source>
</evidence>
<dbReference type="PIRSF" id="PIRSF004919">
    <property type="entry name" value="TldD"/>
    <property type="match status" value="1"/>
</dbReference>
<dbReference type="eggNOG" id="COG0312">
    <property type="taxonomic scope" value="Bacteria"/>
</dbReference>
<evidence type="ECO:0000313" key="9">
    <source>
        <dbReference type="Proteomes" id="UP000001683"/>
    </source>
</evidence>
<dbReference type="Pfam" id="PF19290">
    <property type="entry name" value="PmbA_TldD_2nd"/>
    <property type="match status" value="1"/>
</dbReference>
<dbReference type="AlphaFoldDB" id="B2A5P5"/>
<dbReference type="InterPro" id="IPR051463">
    <property type="entry name" value="Peptidase_U62_metallo"/>
</dbReference>
<dbReference type="InterPro" id="IPR035068">
    <property type="entry name" value="TldD/PmbA_N"/>
</dbReference>
<feature type="domain" description="Metalloprotease TldD/E central" evidence="7">
    <location>
        <begin position="108"/>
        <end position="194"/>
    </location>
</feature>
<evidence type="ECO:0000256" key="3">
    <source>
        <dbReference type="ARBA" id="ARBA00022801"/>
    </source>
</evidence>
<dbReference type="RefSeq" id="WP_012446880.1">
    <property type="nucleotide sequence ID" value="NC_010718.1"/>
</dbReference>
<sequence>MRDFLQSALKGKSADFIEIRVQKTLQNRIEFQGQDLDRIDSSNDYGGNVRAIVDGGVGFVSFNKLDDIHEKVNLAIEQAKLIGDRIPENTSFSDVEPVVDHVTVEPQEDPRKLSLTQKKELLEEYNDIILSYGKPVTSSRIRYFDNFTKLYYINTDGSYIEQEKLDLGGGIIAIAADQGHSQMSVVGFGSSDDFGVVRNLHDRINKACQKATQMTKADPIKGGSYPVILDPSLAGVFVHEAFGHLSESDQLYENKRLREIMKLGTKFGGRHLNIYDTGDTPGARGYLKYDDEGVRTQKTDLIKEGELVGRLHTRESAAKMGEKPTGNARAINYNHPPICRMRTTCIAPGDATWEDMIKDVKLGVYAVDAYGGQTNGEMFTFKAGEAYMIRDGKLAEMVRDVNLTGNVFETLNNIDLISSDYQVKDTGGGCGKGEQGPLPTSQGSPSIRIQNVIIGGKSDG</sequence>
<evidence type="ECO:0000256" key="1">
    <source>
        <dbReference type="ARBA" id="ARBA00005836"/>
    </source>
</evidence>
<organism evidence="8 9">
    <name type="scientific">Natranaerobius thermophilus (strain ATCC BAA-1301 / DSM 18059 / JW/NM-WN-LF)</name>
    <dbReference type="NCBI Taxonomy" id="457570"/>
    <lineage>
        <taxon>Bacteria</taxon>
        <taxon>Bacillati</taxon>
        <taxon>Bacillota</taxon>
        <taxon>Clostridia</taxon>
        <taxon>Natranaerobiales</taxon>
        <taxon>Natranaerobiaceae</taxon>
        <taxon>Natranaerobius</taxon>
    </lineage>
</organism>
<reference evidence="8 9" key="2">
    <citation type="journal article" date="2011" name="J. Bacteriol.">
        <title>Complete genome sequence of the anaerobic, halophilic alkalithermophile Natranaerobius thermophilus JW/NM-WN-LF.</title>
        <authorList>
            <person name="Zhao B."/>
            <person name="Mesbah N.M."/>
            <person name="Dalin E."/>
            <person name="Goodwin L."/>
            <person name="Nolan M."/>
            <person name="Pitluck S."/>
            <person name="Chertkov O."/>
            <person name="Brettin T.S."/>
            <person name="Han J."/>
            <person name="Larimer F.W."/>
            <person name="Land M.L."/>
            <person name="Hauser L."/>
            <person name="Kyrpides N."/>
            <person name="Wiegel J."/>
        </authorList>
    </citation>
    <scope>NUCLEOTIDE SEQUENCE [LARGE SCALE GENOMIC DNA]</scope>
    <source>
        <strain evidence="9">ATCC BAA-1301 / DSM 18059 / JW/NM-WN-LF</strain>
    </source>
</reference>
<reference evidence="8 9" key="1">
    <citation type="submission" date="2008-04" db="EMBL/GenBank/DDBJ databases">
        <title>Complete sequence of chromosome of Natranaerobius thermophilus JW/NM-WN-LF.</title>
        <authorList>
            <consortium name="US DOE Joint Genome Institute"/>
            <person name="Copeland A."/>
            <person name="Lucas S."/>
            <person name="Lapidus A."/>
            <person name="Glavina del Rio T."/>
            <person name="Dalin E."/>
            <person name="Tice H."/>
            <person name="Bruce D."/>
            <person name="Goodwin L."/>
            <person name="Pitluck S."/>
            <person name="Chertkov O."/>
            <person name="Brettin T."/>
            <person name="Detter J.C."/>
            <person name="Han C."/>
            <person name="Kuske C.R."/>
            <person name="Schmutz J."/>
            <person name="Larimer F."/>
            <person name="Land M."/>
            <person name="Hauser L."/>
            <person name="Kyrpides N."/>
            <person name="Lykidis A."/>
            <person name="Mesbah N.M."/>
            <person name="Wiegel J."/>
        </authorList>
    </citation>
    <scope>NUCLEOTIDE SEQUENCE [LARGE SCALE GENOMIC DNA]</scope>
    <source>
        <strain evidence="9">ATCC BAA-1301 / DSM 18059 / JW/NM-WN-LF</strain>
    </source>
</reference>
<keyword evidence="2" id="KW-0645">Protease</keyword>
<dbReference type="PANTHER" id="PTHR30624">
    <property type="entry name" value="UNCHARACTERIZED PROTEIN TLDD AND PMBA"/>
    <property type="match status" value="1"/>
</dbReference>
<dbReference type="OrthoDB" id="9803213at2"/>
<dbReference type="KEGG" id="nth:Nther_0397"/>
<dbReference type="InterPro" id="IPR002510">
    <property type="entry name" value="Metalloprtase-TldD/E_N"/>
</dbReference>
<dbReference type="Gene3D" id="3.30.2290.10">
    <property type="entry name" value="PmbA/TldD superfamily"/>
    <property type="match status" value="1"/>
</dbReference>
<comment type="similarity">
    <text evidence="1">Belongs to the peptidase U62 family.</text>
</comment>
<keyword evidence="9" id="KW-1185">Reference proteome</keyword>
<proteinExistence type="inferred from homology"/>
<dbReference type="HOGENOM" id="CLU_026425_1_2_9"/>
<dbReference type="SUPFAM" id="SSF111283">
    <property type="entry name" value="Putative modulator of DNA gyrase, PmbA/TldD"/>
    <property type="match status" value="1"/>
</dbReference>
<feature type="domain" description="Metalloprotease TldD/E N-terminal" evidence="5">
    <location>
        <begin position="18"/>
        <end position="79"/>
    </location>
</feature>
<dbReference type="GO" id="GO:0005829">
    <property type="term" value="C:cytosol"/>
    <property type="evidence" value="ECO:0007669"/>
    <property type="project" value="TreeGrafter"/>
</dbReference>
<evidence type="ECO:0000259" key="6">
    <source>
        <dbReference type="Pfam" id="PF19289"/>
    </source>
</evidence>
<dbReference type="Pfam" id="PF19289">
    <property type="entry name" value="PmbA_TldD_3rd"/>
    <property type="match status" value="1"/>
</dbReference>
<dbReference type="GO" id="GO:0006508">
    <property type="term" value="P:proteolysis"/>
    <property type="evidence" value="ECO:0007669"/>
    <property type="project" value="UniProtKB-KW"/>
</dbReference>
<dbReference type="InterPro" id="IPR025502">
    <property type="entry name" value="TldD"/>
</dbReference>
<accession>B2A5P5</accession>
<dbReference type="PANTHER" id="PTHR30624:SF0">
    <property type="entry name" value="METALLOPROTEASE SLR0863"/>
    <property type="match status" value="1"/>
</dbReference>
<evidence type="ECO:0000259" key="5">
    <source>
        <dbReference type="Pfam" id="PF01523"/>
    </source>
</evidence>
<dbReference type="Pfam" id="PF01523">
    <property type="entry name" value="PmbA_TldD_1st"/>
    <property type="match status" value="1"/>
</dbReference>
<keyword evidence="4" id="KW-0482">Metalloprotease</keyword>
<feature type="domain" description="Metalloprotease TldD/E C-terminal" evidence="6">
    <location>
        <begin position="223"/>
        <end position="456"/>
    </location>
</feature>
<dbReference type="InParanoid" id="B2A5P5"/>
<dbReference type="STRING" id="457570.Nther_0397"/>
<evidence type="ECO:0000256" key="2">
    <source>
        <dbReference type="ARBA" id="ARBA00022670"/>
    </source>
</evidence>
<dbReference type="GO" id="GO:0008237">
    <property type="term" value="F:metallopeptidase activity"/>
    <property type="evidence" value="ECO:0007669"/>
    <property type="project" value="UniProtKB-KW"/>
</dbReference>
<dbReference type="Proteomes" id="UP000001683">
    <property type="component" value="Chromosome"/>
</dbReference>